<dbReference type="KEGG" id="psoj:PHYSODRAFT_307389"/>
<dbReference type="OMA" id="IWQFESV"/>
<dbReference type="RefSeq" id="XP_009538394.1">
    <property type="nucleotide sequence ID" value="XM_009540099.1"/>
</dbReference>
<evidence type="ECO:0000313" key="1">
    <source>
        <dbReference type="EMBL" id="EGZ06497.1"/>
    </source>
</evidence>
<reference evidence="1 2" key="1">
    <citation type="journal article" date="2006" name="Science">
        <title>Phytophthora genome sequences uncover evolutionary origins and mechanisms of pathogenesis.</title>
        <authorList>
            <person name="Tyler B.M."/>
            <person name="Tripathy S."/>
            <person name="Zhang X."/>
            <person name="Dehal P."/>
            <person name="Jiang R.H."/>
            <person name="Aerts A."/>
            <person name="Arredondo F.D."/>
            <person name="Baxter L."/>
            <person name="Bensasson D."/>
            <person name="Beynon J.L."/>
            <person name="Chapman J."/>
            <person name="Damasceno C.M."/>
            <person name="Dorrance A.E."/>
            <person name="Dou D."/>
            <person name="Dickerman A.W."/>
            <person name="Dubchak I.L."/>
            <person name="Garbelotto M."/>
            <person name="Gijzen M."/>
            <person name="Gordon S.G."/>
            <person name="Govers F."/>
            <person name="Grunwald N.J."/>
            <person name="Huang W."/>
            <person name="Ivors K.L."/>
            <person name="Jones R.W."/>
            <person name="Kamoun S."/>
            <person name="Krampis K."/>
            <person name="Lamour K.H."/>
            <person name="Lee M.K."/>
            <person name="McDonald W.H."/>
            <person name="Medina M."/>
            <person name="Meijer H.J."/>
            <person name="Nordberg E.K."/>
            <person name="Maclean D.J."/>
            <person name="Ospina-Giraldo M.D."/>
            <person name="Morris P.F."/>
            <person name="Phuntumart V."/>
            <person name="Putnam N.H."/>
            <person name="Rash S."/>
            <person name="Rose J.K."/>
            <person name="Sakihama Y."/>
            <person name="Salamov A.A."/>
            <person name="Savidor A."/>
            <person name="Scheuring C.F."/>
            <person name="Smith B.M."/>
            <person name="Sobral B.W."/>
            <person name="Terry A."/>
            <person name="Torto-Alalibo T.A."/>
            <person name="Win J."/>
            <person name="Xu Z."/>
            <person name="Zhang H."/>
            <person name="Grigoriev I.V."/>
            <person name="Rokhsar D.S."/>
            <person name="Boore J.L."/>
        </authorList>
    </citation>
    <scope>NUCLEOTIDE SEQUENCE [LARGE SCALE GENOMIC DNA]</scope>
    <source>
        <strain evidence="1 2">P6497</strain>
    </source>
</reference>
<dbReference type="AlphaFoldDB" id="G5AE95"/>
<dbReference type="GeneID" id="20642879"/>
<dbReference type="Proteomes" id="UP000002640">
    <property type="component" value="Unassembled WGS sequence"/>
</dbReference>
<organism evidence="1 2">
    <name type="scientific">Phytophthora sojae (strain P6497)</name>
    <name type="common">Soybean stem and root rot agent</name>
    <name type="synonym">Phytophthora megasperma f. sp. glycines</name>
    <dbReference type="NCBI Taxonomy" id="1094619"/>
    <lineage>
        <taxon>Eukaryota</taxon>
        <taxon>Sar</taxon>
        <taxon>Stramenopiles</taxon>
        <taxon>Oomycota</taxon>
        <taxon>Peronosporomycetes</taxon>
        <taxon>Peronosporales</taxon>
        <taxon>Peronosporaceae</taxon>
        <taxon>Phytophthora</taxon>
    </lineage>
</organism>
<dbReference type="EMBL" id="JH159164">
    <property type="protein sequence ID" value="EGZ06497.1"/>
    <property type="molecule type" value="Genomic_DNA"/>
</dbReference>
<name>G5AE95_PHYSP</name>
<keyword evidence="2" id="KW-1185">Reference proteome</keyword>
<dbReference type="InParanoid" id="G5AE95"/>
<sequence>MSWLANRLMFYHLNRPQRTQVDAIEFLQGAKFAMETTMMAMYSPEFADYVAREAEAPGALEPDCDVAKMLHQSLETVSYDAFKQFVLQSASAGVRAEMKEIEMHSAHLMSVQYERKAKRSTTNASGARVLGVPVHERLKLALLFDITEHVSLKLPDSNEAEDVAVRRNKAIWQFESNVSTPEDIDWIIEPLHLVA</sequence>
<accession>G5AE95</accession>
<gene>
    <name evidence="1" type="ORF">PHYSODRAFT_307389</name>
</gene>
<proteinExistence type="predicted"/>
<protein>
    <submittedName>
        <fullName evidence="1">Uncharacterized protein</fullName>
    </submittedName>
</protein>
<evidence type="ECO:0000313" key="2">
    <source>
        <dbReference type="Proteomes" id="UP000002640"/>
    </source>
</evidence>